<reference evidence="3" key="1">
    <citation type="submission" date="2016-10" db="EMBL/GenBank/DDBJ databases">
        <authorList>
            <person name="Chevignon G."/>
        </authorList>
    </citation>
    <scope>NUCLEOTIDE SEQUENCE [LARGE SCALE GENOMIC DNA]</scope>
    <source>
        <strain evidence="3">ZA17</strain>
    </source>
</reference>
<sequence length="282" mass="32453">MSGDLVQYSLHKLHINLIEIPRHQLPLYSPFIQIGGNKGIQFLPFINMGLGLFISSFDFYQAYFNFEKISDTVDPKIRQDLMVNGSLSLLSGGLGVASLTAIVGYKSALLGGVAILATSQLYSAFRQLEDIKNHVELNTEEFWKNYARLFVGLAPTIELQNKELKQKSEHAAREQYNQMLDVNAQKILKNLSPQKINIYFYSQQDFKIEMRPYKLLIYKNWTQTLPGIKYLTEIKDKFHPKEVNQFISDNVHQYKDIEIKDSEYHYPEPSALTAVNDHINVN</sequence>
<keyword evidence="1" id="KW-0472">Membrane</keyword>
<name>A0A2D3TEV8_9ENTR</name>
<dbReference type="Proteomes" id="UP000229055">
    <property type="component" value="Chromosome"/>
</dbReference>
<evidence type="ECO:0000256" key="1">
    <source>
        <dbReference type="SAM" id="Phobius"/>
    </source>
</evidence>
<gene>
    <name evidence="2" type="ORF">BJP43_06915</name>
</gene>
<proteinExistence type="predicted"/>
<dbReference type="EMBL" id="CP017613">
    <property type="protein sequence ID" value="ATW34031.1"/>
    <property type="molecule type" value="Genomic_DNA"/>
</dbReference>
<dbReference type="AlphaFoldDB" id="A0A2D3TEV8"/>
<keyword evidence="1" id="KW-1133">Transmembrane helix</keyword>
<keyword evidence="1" id="KW-0812">Transmembrane</keyword>
<dbReference type="RefSeq" id="WP_100096674.1">
    <property type="nucleotide sequence ID" value="NZ_CP017613.1"/>
</dbReference>
<protein>
    <submittedName>
        <fullName evidence="2">Uncharacterized protein</fullName>
    </submittedName>
</protein>
<feature type="transmembrane region" description="Helical" evidence="1">
    <location>
        <begin position="81"/>
        <end position="102"/>
    </location>
</feature>
<organism evidence="2 3">
    <name type="scientific">Candidatus Williamhamiltonella defendens</name>
    <dbReference type="NCBI Taxonomy" id="138072"/>
    <lineage>
        <taxon>Bacteria</taxon>
        <taxon>Pseudomonadati</taxon>
        <taxon>Pseudomonadota</taxon>
        <taxon>Gammaproteobacteria</taxon>
        <taxon>Enterobacterales</taxon>
        <taxon>Enterobacteriaceae</taxon>
        <taxon>aphid secondary symbionts</taxon>
        <taxon>Candidatus Williamhamiltonella</taxon>
    </lineage>
</organism>
<evidence type="ECO:0000313" key="3">
    <source>
        <dbReference type="Proteomes" id="UP000229055"/>
    </source>
</evidence>
<reference evidence="3" key="2">
    <citation type="submission" date="2017-11" db="EMBL/GenBank/DDBJ databases">
        <title>PacBio sequencing of new strain of the secondary endosymbiont Candidatus Hamiltonella defensa.</title>
        <authorList>
            <person name="Strand M.R."/>
            <person name="Oliver K."/>
        </authorList>
    </citation>
    <scope>NUCLEOTIDE SEQUENCE [LARGE SCALE GENOMIC DNA]</scope>
    <source>
        <strain evidence="3">ZA17</strain>
    </source>
</reference>
<accession>A0A2D3TEV8</accession>
<evidence type="ECO:0000313" key="2">
    <source>
        <dbReference type="EMBL" id="ATW34031.1"/>
    </source>
</evidence>
<feature type="transmembrane region" description="Helical" evidence="1">
    <location>
        <begin position="40"/>
        <end position="60"/>
    </location>
</feature>